<protein>
    <recommendedName>
        <fullName evidence="2">DUF8032 domain-containing protein</fullName>
    </recommendedName>
</protein>
<keyword evidence="4" id="KW-1185">Reference proteome</keyword>
<dbReference type="PANTHER" id="PTHR22949:SF0">
    <property type="entry name" value="RE27538P"/>
    <property type="match status" value="1"/>
</dbReference>
<dbReference type="Pfam" id="PF26087">
    <property type="entry name" value="DUF8032"/>
    <property type="match status" value="2"/>
</dbReference>
<feature type="domain" description="DUF8032" evidence="2">
    <location>
        <begin position="108"/>
        <end position="201"/>
    </location>
</feature>
<feature type="region of interest" description="Disordered" evidence="1">
    <location>
        <begin position="65"/>
        <end position="99"/>
    </location>
</feature>
<evidence type="ECO:0000259" key="2">
    <source>
        <dbReference type="Pfam" id="PF26087"/>
    </source>
</evidence>
<evidence type="ECO:0000313" key="3">
    <source>
        <dbReference type="EMBL" id="ORX51623.1"/>
    </source>
</evidence>
<dbReference type="OrthoDB" id="5599902at2759"/>
<organism evidence="3 4">
    <name type="scientific">Hesseltinella vesiculosa</name>
    <dbReference type="NCBI Taxonomy" id="101127"/>
    <lineage>
        <taxon>Eukaryota</taxon>
        <taxon>Fungi</taxon>
        <taxon>Fungi incertae sedis</taxon>
        <taxon>Mucoromycota</taxon>
        <taxon>Mucoromycotina</taxon>
        <taxon>Mucoromycetes</taxon>
        <taxon>Mucorales</taxon>
        <taxon>Cunninghamellaceae</taxon>
        <taxon>Hesseltinella</taxon>
    </lineage>
</organism>
<gene>
    <name evidence="3" type="ORF">DM01DRAFT_1337128</name>
</gene>
<dbReference type="STRING" id="101127.A0A1X2GDY4"/>
<evidence type="ECO:0000256" key="1">
    <source>
        <dbReference type="SAM" id="MobiDB-lite"/>
    </source>
</evidence>
<name>A0A1X2GDY4_9FUNG</name>
<dbReference type="Proteomes" id="UP000242146">
    <property type="component" value="Unassembled WGS sequence"/>
</dbReference>
<sequence>MDCQSAFNLSELTLPLTSCHFESVLKQPNTAVSLQDLMHAPTKVEPLLDALSLDQIHMLEQTLRKVKKRKTRQEEATQPNVPKKKKTHGPPSRQVAGPPAVEMRDGVEWVTFMYSHNRVVQQYAIRTDIDNICVDNIDAAFRQENCVYPRANVPRQHYQGNRWDYETQCNVLGWKLSWMNRDLAGKRGLLQRAVDSYRNRNPTMRSRRVTRQAKLMDGTRKPRTQRPEAASTLTMTDDSHNHFQLNMAMDQVDIKEMNESFRLTNALYPQSVTPTITDDRSQEEHLCNILGWKLAWLNPKLVNNPVLLQKALDLYQGRSDHLSPVLSCSSGTTESLDFEDCFSLNDDELFHSPTQSASPVSECKSISIPYDDFCDKSSTTTNLSSPSLPTPHTSPALVIPSNRDTFDIFESLFCDNMMPLVDPQPELPSSTVDYEGFDQDLLFKMEQNADDLFNFL</sequence>
<reference evidence="3 4" key="1">
    <citation type="submission" date="2016-07" db="EMBL/GenBank/DDBJ databases">
        <title>Pervasive Adenine N6-methylation of Active Genes in Fungi.</title>
        <authorList>
            <consortium name="DOE Joint Genome Institute"/>
            <person name="Mondo S.J."/>
            <person name="Dannebaum R.O."/>
            <person name="Kuo R.C."/>
            <person name="Labutti K."/>
            <person name="Haridas S."/>
            <person name="Kuo A."/>
            <person name="Salamov A."/>
            <person name="Ahrendt S.R."/>
            <person name="Lipzen A."/>
            <person name="Sullivan W."/>
            <person name="Andreopoulos W.B."/>
            <person name="Clum A."/>
            <person name="Lindquist E."/>
            <person name="Daum C."/>
            <person name="Ramamoorthy G.K."/>
            <person name="Gryganskyi A."/>
            <person name="Culley D."/>
            <person name="Magnuson J.K."/>
            <person name="James T.Y."/>
            <person name="O'Malley M.A."/>
            <person name="Stajich J.E."/>
            <person name="Spatafora J.W."/>
            <person name="Visel A."/>
            <person name="Grigoriev I.V."/>
        </authorList>
    </citation>
    <scope>NUCLEOTIDE SEQUENCE [LARGE SCALE GENOMIC DNA]</scope>
    <source>
        <strain evidence="3 4">NRRL 3301</strain>
    </source>
</reference>
<comment type="caution">
    <text evidence="3">The sequence shown here is derived from an EMBL/GenBank/DDBJ whole genome shotgun (WGS) entry which is preliminary data.</text>
</comment>
<accession>A0A1X2GDY4</accession>
<dbReference type="PANTHER" id="PTHR22949">
    <property type="entry name" value="WHITE COLLAR 2 PROTEIN WC2"/>
    <property type="match status" value="1"/>
</dbReference>
<dbReference type="AlphaFoldDB" id="A0A1X2GDY4"/>
<proteinExistence type="predicted"/>
<dbReference type="EMBL" id="MCGT01000020">
    <property type="protein sequence ID" value="ORX51623.1"/>
    <property type="molecule type" value="Genomic_DNA"/>
</dbReference>
<evidence type="ECO:0000313" key="4">
    <source>
        <dbReference type="Proteomes" id="UP000242146"/>
    </source>
</evidence>
<feature type="domain" description="DUF8032" evidence="2">
    <location>
        <begin position="230"/>
        <end position="318"/>
    </location>
</feature>
<dbReference type="InterPro" id="IPR058345">
    <property type="entry name" value="DUF8032"/>
</dbReference>